<dbReference type="PANTHER" id="PTHR36765">
    <property type="entry name" value="EXPRESSED PROTEIN"/>
    <property type="match status" value="1"/>
</dbReference>
<dbReference type="AlphaFoldDB" id="A0A484LH61"/>
<evidence type="ECO:0000313" key="3">
    <source>
        <dbReference type="Proteomes" id="UP000595140"/>
    </source>
</evidence>
<dbReference type="PANTHER" id="PTHR36765:SF1">
    <property type="entry name" value="EXPRESSED PROTEIN"/>
    <property type="match status" value="1"/>
</dbReference>
<evidence type="ECO:0000313" key="2">
    <source>
        <dbReference type="EMBL" id="VFQ75338.1"/>
    </source>
</evidence>
<accession>A0A484LH61</accession>
<reference evidence="2 3" key="1">
    <citation type="submission" date="2018-04" db="EMBL/GenBank/DDBJ databases">
        <authorList>
            <person name="Vogel A."/>
        </authorList>
    </citation>
    <scope>NUCLEOTIDE SEQUENCE [LARGE SCALE GENOMIC DNA]</scope>
</reference>
<organism evidence="2 3">
    <name type="scientific">Cuscuta campestris</name>
    <dbReference type="NCBI Taxonomy" id="132261"/>
    <lineage>
        <taxon>Eukaryota</taxon>
        <taxon>Viridiplantae</taxon>
        <taxon>Streptophyta</taxon>
        <taxon>Embryophyta</taxon>
        <taxon>Tracheophyta</taxon>
        <taxon>Spermatophyta</taxon>
        <taxon>Magnoliopsida</taxon>
        <taxon>eudicotyledons</taxon>
        <taxon>Gunneridae</taxon>
        <taxon>Pentapetalae</taxon>
        <taxon>asterids</taxon>
        <taxon>lamiids</taxon>
        <taxon>Solanales</taxon>
        <taxon>Convolvulaceae</taxon>
        <taxon>Cuscuteae</taxon>
        <taxon>Cuscuta</taxon>
        <taxon>Cuscuta subgen. Grammica</taxon>
        <taxon>Cuscuta sect. Cleistogrammica</taxon>
    </lineage>
</organism>
<evidence type="ECO:0000256" key="1">
    <source>
        <dbReference type="SAM" id="MobiDB-lite"/>
    </source>
</evidence>
<proteinExistence type="predicted"/>
<dbReference type="OrthoDB" id="1919921at2759"/>
<protein>
    <submittedName>
        <fullName evidence="2">Uncharacterized protein</fullName>
    </submittedName>
</protein>
<feature type="compositionally biased region" description="Basic and acidic residues" evidence="1">
    <location>
        <begin position="54"/>
        <end position="64"/>
    </location>
</feature>
<sequence length="218" mass="23638">MGGDRASSSSSGEEDGDAEWRAAIDSIAAATPFRCSAPAAAANGLHSSASITHPTREDESDALKPPKLTHYQIKAQKLLDDIIEKAIEVVSDTRDDTLEDPINGCGGGGIRLFKRAPPGIADDHTDELNRNRKKPRILPGKEIKEGSKEFKKRIKSVSVAGSDIMAAAKDASQRAMARSEARDAATRAYLLRDEERVAELKRSRGERWLPSVAPYMQS</sequence>
<dbReference type="Proteomes" id="UP000595140">
    <property type="component" value="Unassembled WGS sequence"/>
</dbReference>
<gene>
    <name evidence="2" type="ORF">CCAM_LOCUS17114</name>
</gene>
<feature type="region of interest" description="Disordered" evidence="1">
    <location>
        <begin position="107"/>
        <end position="127"/>
    </location>
</feature>
<keyword evidence="3" id="KW-1185">Reference proteome</keyword>
<feature type="region of interest" description="Disordered" evidence="1">
    <location>
        <begin position="41"/>
        <end position="68"/>
    </location>
</feature>
<name>A0A484LH61_9ASTE</name>
<dbReference type="EMBL" id="OOIL02001451">
    <property type="protein sequence ID" value="VFQ75338.1"/>
    <property type="molecule type" value="Genomic_DNA"/>
</dbReference>